<dbReference type="EMBL" id="JASCZI010213040">
    <property type="protein sequence ID" value="MED6200740.1"/>
    <property type="molecule type" value="Genomic_DNA"/>
</dbReference>
<organism evidence="1 2">
    <name type="scientific">Stylosanthes scabra</name>
    <dbReference type="NCBI Taxonomy" id="79078"/>
    <lineage>
        <taxon>Eukaryota</taxon>
        <taxon>Viridiplantae</taxon>
        <taxon>Streptophyta</taxon>
        <taxon>Embryophyta</taxon>
        <taxon>Tracheophyta</taxon>
        <taxon>Spermatophyta</taxon>
        <taxon>Magnoliopsida</taxon>
        <taxon>eudicotyledons</taxon>
        <taxon>Gunneridae</taxon>
        <taxon>Pentapetalae</taxon>
        <taxon>rosids</taxon>
        <taxon>fabids</taxon>
        <taxon>Fabales</taxon>
        <taxon>Fabaceae</taxon>
        <taxon>Papilionoideae</taxon>
        <taxon>50 kb inversion clade</taxon>
        <taxon>dalbergioids sensu lato</taxon>
        <taxon>Dalbergieae</taxon>
        <taxon>Pterocarpus clade</taxon>
        <taxon>Stylosanthes</taxon>
    </lineage>
</organism>
<gene>
    <name evidence="1" type="ORF">PIB30_088245</name>
</gene>
<sequence>MDNRVLHSPPIYLLLPQPPSISSSRTAVEEQGPSVCSGLPCSPTNLFRWPCSPIFVPSSDHVLPSSRERQRRTSSHFCSDHPCSSTILFRCRFGATTVDLLCLSTAAIRVTHPSPASVHYHLHPSDSVEILFRSAIVTTVGHCRLVL</sequence>
<protein>
    <submittedName>
        <fullName evidence="1">Uncharacterized protein</fullName>
    </submittedName>
</protein>
<dbReference type="Proteomes" id="UP001341840">
    <property type="component" value="Unassembled WGS sequence"/>
</dbReference>
<comment type="caution">
    <text evidence="1">The sequence shown here is derived from an EMBL/GenBank/DDBJ whole genome shotgun (WGS) entry which is preliminary data.</text>
</comment>
<name>A0ABU6XRF6_9FABA</name>
<proteinExistence type="predicted"/>
<evidence type="ECO:0000313" key="1">
    <source>
        <dbReference type="EMBL" id="MED6200740.1"/>
    </source>
</evidence>
<keyword evidence="2" id="KW-1185">Reference proteome</keyword>
<accession>A0ABU6XRF6</accession>
<reference evidence="1 2" key="1">
    <citation type="journal article" date="2023" name="Plants (Basel)">
        <title>Bridging the Gap: Combining Genomics and Transcriptomics Approaches to Understand Stylosanthes scabra, an Orphan Legume from the Brazilian Caatinga.</title>
        <authorList>
            <person name="Ferreira-Neto J.R.C."/>
            <person name="da Silva M.D."/>
            <person name="Binneck E."/>
            <person name="de Melo N.F."/>
            <person name="da Silva R.H."/>
            <person name="de Melo A.L.T.M."/>
            <person name="Pandolfi V."/>
            <person name="Bustamante F.O."/>
            <person name="Brasileiro-Vidal A.C."/>
            <person name="Benko-Iseppon A.M."/>
        </authorList>
    </citation>
    <scope>NUCLEOTIDE SEQUENCE [LARGE SCALE GENOMIC DNA]</scope>
    <source>
        <tissue evidence="1">Leaves</tissue>
    </source>
</reference>
<evidence type="ECO:0000313" key="2">
    <source>
        <dbReference type="Proteomes" id="UP001341840"/>
    </source>
</evidence>